<reference evidence="1" key="2">
    <citation type="submission" date="2020-11" db="EMBL/GenBank/DDBJ databases">
        <authorList>
            <person name="McCartney M.A."/>
            <person name="Auch B."/>
            <person name="Kono T."/>
            <person name="Mallez S."/>
            <person name="Becker A."/>
            <person name="Gohl D.M."/>
            <person name="Silverstein K.A.T."/>
            <person name="Koren S."/>
            <person name="Bechman K.B."/>
            <person name="Herman A."/>
            <person name="Abrahante J.E."/>
            <person name="Garbe J."/>
        </authorList>
    </citation>
    <scope>NUCLEOTIDE SEQUENCE</scope>
    <source>
        <strain evidence="1">Duluth1</strain>
        <tissue evidence="1">Whole animal</tissue>
    </source>
</reference>
<dbReference type="Gene3D" id="1.10.287.890">
    <property type="entry name" value="Crystal structure of tRNA isopentenylpyrophosphate transferase (bh2366) domain"/>
    <property type="match status" value="1"/>
</dbReference>
<evidence type="ECO:0000313" key="1">
    <source>
        <dbReference type="EMBL" id="KAH3867385.1"/>
    </source>
</evidence>
<name>A0A9D4M032_DREPO</name>
<dbReference type="EMBL" id="JAIWYP010000002">
    <property type="protein sequence ID" value="KAH3867385.1"/>
    <property type="molecule type" value="Genomic_DNA"/>
</dbReference>
<dbReference type="AlphaFoldDB" id="A0A9D4M032"/>
<sequence length="78" mass="9290">MLQVSVSVLDRRLDARVDKMLEQGLVNELLDFHRQYNEERLKNNRYVSQTVAWTFMCHDRVPVLAMDRYCLCHCSESL</sequence>
<keyword evidence="2" id="KW-1185">Reference proteome</keyword>
<organism evidence="1 2">
    <name type="scientific">Dreissena polymorpha</name>
    <name type="common">Zebra mussel</name>
    <name type="synonym">Mytilus polymorpha</name>
    <dbReference type="NCBI Taxonomy" id="45954"/>
    <lineage>
        <taxon>Eukaryota</taxon>
        <taxon>Metazoa</taxon>
        <taxon>Spiralia</taxon>
        <taxon>Lophotrochozoa</taxon>
        <taxon>Mollusca</taxon>
        <taxon>Bivalvia</taxon>
        <taxon>Autobranchia</taxon>
        <taxon>Heteroconchia</taxon>
        <taxon>Euheterodonta</taxon>
        <taxon>Imparidentia</taxon>
        <taxon>Neoheterodontei</taxon>
        <taxon>Myida</taxon>
        <taxon>Dreissenoidea</taxon>
        <taxon>Dreissenidae</taxon>
        <taxon>Dreissena</taxon>
    </lineage>
</organism>
<comment type="caution">
    <text evidence="1">The sequence shown here is derived from an EMBL/GenBank/DDBJ whole genome shotgun (WGS) entry which is preliminary data.</text>
</comment>
<gene>
    <name evidence="1" type="ORF">DPMN_030511</name>
</gene>
<reference evidence="1" key="1">
    <citation type="journal article" date="2019" name="bioRxiv">
        <title>The Genome of the Zebra Mussel, Dreissena polymorpha: A Resource for Invasive Species Research.</title>
        <authorList>
            <person name="McCartney M.A."/>
            <person name="Auch B."/>
            <person name="Kono T."/>
            <person name="Mallez S."/>
            <person name="Zhang Y."/>
            <person name="Obille A."/>
            <person name="Becker A."/>
            <person name="Abrahante J.E."/>
            <person name="Garbe J."/>
            <person name="Badalamenti J.P."/>
            <person name="Herman A."/>
            <person name="Mangelson H."/>
            <person name="Liachko I."/>
            <person name="Sullivan S."/>
            <person name="Sone E.D."/>
            <person name="Koren S."/>
            <person name="Silverstein K.A.T."/>
            <person name="Beckman K.B."/>
            <person name="Gohl D.M."/>
        </authorList>
    </citation>
    <scope>NUCLEOTIDE SEQUENCE</scope>
    <source>
        <strain evidence="1">Duluth1</strain>
        <tissue evidence="1">Whole animal</tissue>
    </source>
</reference>
<dbReference type="Pfam" id="PF01715">
    <property type="entry name" value="IPPT"/>
    <property type="match status" value="1"/>
</dbReference>
<dbReference type="Proteomes" id="UP000828390">
    <property type="component" value="Unassembled WGS sequence"/>
</dbReference>
<proteinExistence type="predicted"/>
<protein>
    <submittedName>
        <fullName evidence="1">Uncharacterized protein</fullName>
    </submittedName>
</protein>
<evidence type="ECO:0000313" key="2">
    <source>
        <dbReference type="Proteomes" id="UP000828390"/>
    </source>
</evidence>
<accession>A0A9D4M032</accession>